<dbReference type="EMBL" id="UINC01110598">
    <property type="protein sequence ID" value="SVC78207.1"/>
    <property type="molecule type" value="Genomic_DNA"/>
</dbReference>
<name>A0A382PZD3_9ZZZZ</name>
<organism evidence="1">
    <name type="scientific">marine metagenome</name>
    <dbReference type="NCBI Taxonomy" id="408172"/>
    <lineage>
        <taxon>unclassified sequences</taxon>
        <taxon>metagenomes</taxon>
        <taxon>ecological metagenomes</taxon>
    </lineage>
</organism>
<feature type="non-terminal residue" evidence="1">
    <location>
        <position position="314"/>
    </location>
</feature>
<proteinExistence type="predicted"/>
<evidence type="ECO:0008006" key="2">
    <source>
        <dbReference type="Google" id="ProtNLM"/>
    </source>
</evidence>
<sequence length="314" mass="35087">MKIKFLFGFIIILFLSTCSDEAAGPPSDIPDIEFPMYYGTYLYNDAECGGADIQYATLDEDEITFFDYLGDECDDTVGCYATNTYELTELSQDTFLIVSEVGSSITNGEISLDGDSSITLTYEGNNGMVEHSWKKIKDEIYSFTPVCDQEYGYNKDIADIMVYAVSDNSLLLWKNYLHGGIWDLGSSVTPLEDGGYMVFGIFDGIEWGGCCYTFNYEIRDLIKLDSEGQVVWEKEIQISNDGFSDYYLNIGNSLFETSQGDLVFLAPGAPGNNKLMIIMIDSNGDIIWRKNYGDDDITYNSGNVEIIESDDGNL</sequence>
<gene>
    <name evidence="1" type="ORF">METZ01_LOCUS331061</name>
</gene>
<protein>
    <recommendedName>
        <fullName evidence="2">Bulb-type lectin domain-containing protein</fullName>
    </recommendedName>
</protein>
<evidence type="ECO:0000313" key="1">
    <source>
        <dbReference type="EMBL" id="SVC78207.1"/>
    </source>
</evidence>
<reference evidence="1" key="1">
    <citation type="submission" date="2018-05" db="EMBL/GenBank/DDBJ databases">
        <authorList>
            <person name="Lanie J.A."/>
            <person name="Ng W.-L."/>
            <person name="Kazmierczak K.M."/>
            <person name="Andrzejewski T.M."/>
            <person name="Davidsen T.M."/>
            <person name="Wayne K.J."/>
            <person name="Tettelin H."/>
            <person name="Glass J.I."/>
            <person name="Rusch D."/>
            <person name="Podicherti R."/>
            <person name="Tsui H.-C.T."/>
            <person name="Winkler M.E."/>
        </authorList>
    </citation>
    <scope>NUCLEOTIDE SEQUENCE</scope>
</reference>
<accession>A0A382PZD3</accession>
<dbReference type="AlphaFoldDB" id="A0A382PZD3"/>